<comment type="caution">
    <text evidence="1">The sequence shown here is derived from an EMBL/GenBank/DDBJ whole genome shotgun (WGS) entry which is preliminary data.</text>
</comment>
<dbReference type="AlphaFoldDB" id="A0A392T1P1"/>
<keyword evidence="2" id="KW-1185">Reference proteome</keyword>
<evidence type="ECO:0000313" key="2">
    <source>
        <dbReference type="Proteomes" id="UP000265520"/>
    </source>
</evidence>
<protein>
    <submittedName>
        <fullName evidence="1">Uncharacterized protein</fullName>
    </submittedName>
</protein>
<accession>A0A392T1P1</accession>
<feature type="non-terminal residue" evidence="1">
    <location>
        <position position="1"/>
    </location>
</feature>
<reference evidence="1 2" key="1">
    <citation type="journal article" date="2018" name="Front. Plant Sci.">
        <title>Red Clover (Trifolium pratense) and Zigzag Clover (T. medium) - A Picture of Genomic Similarities and Differences.</title>
        <authorList>
            <person name="Dluhosova J."/>
            <person name="Istvanek J."/>
            <person name="Nedelnik J."/>
            <person name="Repkova J."/>
        </authorList>
    </citation>
    <scope>NUCLEOTIDE SEQUENCE [LARGE SCALE GENOMIC DNA]</scope>
    <source>
        <strain evidence="2">cv. 10/8</strain>
        <tissue evidence="1">Leaf</tissue>
    </source>
</reference>
<dbReference type="EMBL" id="LXQA010489523">
    <property type="protein sequence ID" value="MCI55033.1"/>
    <property type="molecule type" value="Genomic_DNA"/>
</dbReference>
<sequence>YRGWRHSYEVYTMDQIV</sequence>
<evidence type="ECO:0000313" key="1">
    <source>
        <dbReference type="EMBL" id="MCI55033.1"/>
    </source>
</evidence>
<name>A0A392T1P1_9FABA</name>
<proteinExistence type="predicted"/>
<dbReference type="Proteomes" id="UP000265520">
    <property type="component" value="Unassembled WGS sequence"/>
</dbReference>
<organism evidence="1 2">
    <name type="scientific">Trifolium medium</name>
    <dbReference type="NCBI Taxonomy" id="97028"/>
    <lineage>
        <taxon>Eukaryota</taxon>
        <taxon>Viridiplantae</taxon>
        <taxon>Streptophyta</taxon>
        <taxon>Embryophyta</taxon>
        <taxon>Tracheophyta</taxon>
        <taxon>Spermatophyta</taxon>
        <taxon>Magnoliopsida</taxon>
        <taxon>eudicotyledons</taxon>
        <taxon>Gunneridae</taxon>
        <taxon>Pentapetalae</taxon>
        <taxon>rosids</taxon>
        <taxon>fabids</taxon>
        <taxon>Fabales</taxon>
        <taxon>Fabaceae</taxon>
        <taxon>Papilionoideae</taxon>
        <taxon>50 kb inversion clade</taxon>
        <taxon>NPAAA clade</taxon>
        <taxon>Hologalegina</taxon>
        <taxon>IRL clade</taxon>
        <taxon>Trifolieae</taxon>
        <taxon>Trifolium</taxon>
    </lineage>
</organism>